<dbReference type="EMBL" id="CAICTM010000099">
    <property type="protein sequence ID" value="CAB9501108.1"/>
    <property type="molecule type" value="Genomic_DNA"/>
</dbReference>
<name>A0A9N8DDQ5_9STRA</name>
<reference evidence="3" key="1">
    <citation type="submission" date="2020-06" db="EMBL/GenBank/DDBJ databases">
        <authorList>
            <consortium name="Plant Systems Biology data submission"/>
        </authorList>
    </citation>
    <scope>NUCLEOTIDE SEQUENCE</scope>
    <source>
        <strain evidence="3">D6</strain>
    </source>
</reference>
<evidence type="ECO:0000256" key="1">
    <source>
        <dbReference type="SAM" id="MobiDB-lite"/>
    </source>
</evidence>
<proteinExistence type="predicted"/>
<evidence type="ECO:0000259" key="2">
    <source>
        <dbReference type="Pfam" id="PF20710"/>
    </source>
</evidence>
<gene>
    <name evidence="3" type="ORF">SEMRO_100_G051140.1</name>
</gene>
<dbReference type="Proteomes" id="UP001153069">
    <property type="component" value="Unassembled WGS sequence"/>
</dbReference>
<feature type="region of interest" description="Disordered" evidence="1">
    <location>
        <begin position="161"/>
        <end position="207"/>
    </location>
</feature>
<feature type="region of interest" description="Disordered" evidence="1">
    <location>
        <begin position="17"/>
        <end position="51"/>
    </location>
</feature>
<dbReference type="OrthoDB" id="55141at2759"/>
<protein>
    <recommendedName>
        <fullName evidence="2">DUF6824 domain-containing protein</fullName>
    </recommendedName>
</protein>
<feature type="domain" description="DUF6824" evidence="2">
    <location>
        <begin position="69"/>
        <end position="153"/>
    </location>
</feature>
<keyword evidence="4" id="KW-1185">Reference proteome</keyword>
<dbReference type="AlphaFoldDB" id="A0A9N8DDQ5"/>
<evidence type="ECO:0000313" key="4">
    <source>
        <dbReference type="Proteomes" id="UP001153069"/>
    </source>
</evidence>
<dbReference type="InterPro" id="IPR049227">
    <property type="entry name" value="DUF6824"/>
</dbReference>
<organism evidence="3 4">
    <name type="scientific">Seminavis robusta</name>
    <dbReference type="NCBI Taxonomy" id="568900"/>
    <lineage>
        <taxon>Eukaryota</taxon>
        <taxon>Sar</taxon>
        <taxon>Stramenopiles</taxon>
        <taxon>Ochrophyta</taxon>
        <taxon>Bacillariophyta</taxon>
        <taxon>Bacillariophyceae</taxon>
        <taxon>Bacillariophycidae</taxon>
        <taxon>Naviculales</taxon>
        <taxon>Naviculaceae</taxon>
        <taxon>Seminavis</taxon>
    </lineage>
</organism>
<feature type="compositionally biased region" description="Polar residues" evidence="1">
    <location>
        <begin position="17"/>
        <end position="37"/>
    </location>
</feature>
<accession>A0A9N8DDQ5</accession>
<dbReference type="Pfam" id="PF20710">
    <property type="entry name" value="DUF6824"/>
    <property type="match status" value="1"/>
</dbReference>
<comment type="caution">
    <text evidence="3">The sequence shown here is derived from an EMBL/GenBank/DDBJ whole genome shotgun (WGS) entry which is preliminary data.</text>
</comment>
<feature type="compositionally biased region" description="Basic residues" evidence="1">
    <location>
        <begin position="161"/>
        <end position="174"/>
    </location>
</feature>
<evidence type="ECO:0000313" key="3">
    <source>
        <dbReference type="EMBL" id="CAB9501108.1"/>
    </source>
</evidence>
<sequence length="244" mass="26976">MNLTSFNFFEIADSMADQQSMSTHRASPSSGTSQQPSHSPPVARRGSKSSSKKEMILLPSDFRPSPYSVYCGRGKGFYNAVGNRRLRVTVMSFMKEYLEAEGIPTERSRIISRVKDIHKQCCPVGAFIKFEDGRYYELSDKAAREKCSALFRDCVQAQTKGKHSKKAKNQKRGSTKSIAGETEGPQDTKVAAIRRPSLDTDSVSSASMGSFYDVDTEQAVSIEDVQMPLSLNGLDEFLKQSPSS</sequence>